<evidence type="ECO:0000313" key="3">
    <source>
        <dbReference type="EMBL" id="ALF54335.1"/>
    </source>
</evidence>
<feature type="domain" description="Glycosyltransferase subfamily 4-like N-terminal" evidence="2">
    <location>
        <begin position="18"/>
        <end position="160"/>
    </location>
</feature>
<dbReference type="Gene3D" id="3.40.50.2000">
    <property type="entry name" value="Glycogen Phosphorylase B"/>
    <property type="match status" value="2"/>
</dbReference>
<dbReference type="InterPro" id="IPR028098">
    <property type="entry name" value="Glyco_trans_4-like_N"/>
</dbReference>
<evidence type="ECO:0000313" key="4">
    <source>
        <dbReference type="Proteomes" id="UP000062645"/>
    </source>
</evidence>
<dbReference type="SUPFAM" id="SSF53756">
    <property type="entry name" value="UDP-Glycosyltransferase/glycogen phosphorylase"/>
    <property type="match status" value="1"/>
</dbReference>
<dbReference type="OrthoDB" id="9801573at2"/>
<dbReference type="InterPro" id="IPR001296">
    <property type="entry name" value="Glyco_trans_1"/>
</dbReference>
<dbReference type="InterPro" id="IPR050194">
    <property type="entry name" value="Glycosyltransferase_grp1"/>
</dbReference>
<organism evidence="3 4">
    <name type="scientific">Nostoc piscinale CENA21</name>
    <dbReference type="NCBI Taxonomy" id="224013"/>
    <lineage>
        <taxon>Bacteria</taxon>
        <taxon>Bacillati</taxon>
        <taxon>Cyanobacteriota</taxon>
        <taxon>Cyanophyceae</taxon>
        <taxon>Nostocales</taxon>
        <taxon>Nostocaceae</taxon>
        <taxon>Nostoc</taxon>
    </lineage>
</organism>
<keyword evidence="3" id="KW-0808">Transferase</keyword>
<dbReference type="Proteomes" id="UP000062645">
    <property type="component" value="Chromosome"/>
</dbReference>
<reference evidence="4" key="1">
    <citation type="submission" date="2015-07" db="EMBL/GenBank/DDBJ databases">
        <title>Genome Of Nitrogen-Fixing Cyanobacterium Nostoc piscinale CENA21 From Solimoes/Amazon River Floodplain Sediments And Comparative Genomics To Uncover Biosynthetic Natural Products Potential.</title>
        <authorList>
            <person name="Leao T.F."/>
            <person name="Leao P.N."/>
            <person name="Guimaraes P.I."/>
            <person name="de Melo A.G.C."/>
            <person name="Ramos R.T.J."/>
            <person name="Silva A."/>
            <person name="Fiore M.F."/>
            <person name="Schneider M.P.C."/>
        </authorList>
    </citation>
    <scope>NUCLEOTIDE SEQUENCE [LARGE SCALE GENOMIC DNA]</scope>
    <source>
        <strain evidence="4">CENA21</strain>
    </source>
</reference>
<dbReference type="GO" id="GO:0016757">
    <property type="term" value="F:glycosyltransferase activity"/>
    <property type="evidence" value="ECO:0007669"/>
    <property type="project" value="InterPro"/>
</dbReference>
<dbReference type="Pfam" id="PF13439">
    <property type="entry name" value="Glyco_transf_4"/>
    <property type="match status" value="1"/>
</dbReference>
<name>A0A0M4SMK4_9NOSO</name>
<evidence type="ECO:0000259" key="1">
    <source>
        <dbReference type="Pfam" id="PF00534"/>
    </source>
</evidence>
<gene>
    <name evidence="3" type="ORF">ACX27_18200</name>
</gene>
<dbReference type="RefSeq" id="WP_062294858.1">
    <property type="nucleotide sequence ID" value="NZ_CP012036.1"/>
</dbReference>
<dbReference type="PATRIC" id="fig|224013.5.peg.4355"/>
<feature type="domain" description="Glycosyl transferase family 1" evidence="1">
    <location>
        <begin position="174"/>
        <end position="312"/>
    </location>
</feature>
<dbReference type="KEGG" id="npz:ACX27_18200"/>
<protein>
    <submittedName>
        <fullName evidence="3">Group 1 glycosyl transferase</fullName>
    </submittedName>
</protein>
<dbReference type="EMBL" id="CP012036">
    <property type="protein sequence ID" value="ALF54335.1"/>
    <property type="molecule type" value="Genomic_DNA"/>
</dbReference>
<dbReference type="PANTHER" id="PTHR45947">
    <property type="entry name" value="SULFOQUINOVOSYL TRANSFERASE SQD2"/>
    <property type="match status" value="1"/>
</dbReference>
<dbReference type="STRING" id="224013.ACX27_18200"/>
<dbReference type="PANTHER" id="PTHR45947:SF3">
    <property type="entry name" value="SULFOQUINOVOSYL TRANSFERASE SQD2"/>
    <property type="match status" value="1"/>
</dbReference>
<proteinExistence type="predicted"/>
<accession>A0A0M4SMK4</accession>
<reference evidence="3 4" key="2">
    <citation type="journal article" date="2016" name="Genome Announc.">
        <title>Draft Genome Sequence of the N2-Fixing Cyanobacterium Nostoc piscinale CENA21, Isolated from the Brazilian Amazon Floodplain.</title>
        <authorList>
            <person name="Leao T."/>
            <person name="Guimaraes P.I."/>
            <person name="de Melo A.G."/>
            <person name="Ramos R.T."/>
            <person name="Leao P.N."/>
            <person name="Silva A."/>
            <person name="Fiore M.F."/>
            <person name="Schneider M.P."/>
        </authorList>
    </citation>
    <scope>NUCLEOTIDE SEQUENCE [LARGE SCALE GENOMIC DNA]</scope>
    <source>
        <strain evidence="3 4">CENA21</strain>
    </source>
</reference>
<evidence type="ECO:0000259" key="2">
    <source>
        <dbReference type="Pfam" id="PF13439"/>
    </source>
</evidence>
<keyword evidence="4" id="KW-1185">Reference proteome</keyword>
<dbReference type="AlphaFoldDB" id="A0A0M4SMK4"/>
<sequence>MKILLTADPELPVPPKLYGGIERIVDLLVTGLQARGHTVGLVANADSTSPANKSFAWPGKRSQNKLDALQNTLTLWSAVQQFQPDIIHSFSRILYLLPLLSSDIPKVMSYQRNPSHRTTSWGVKLAKGSLTFTGCSNYICNIGRKAGGVWHTIHNCVELEKYTFQPKVAPDAPLVFLSRVERIKGAHTAIAIAKKTGRSLIIAGNHATTGKTGKYWQEEIVPHLGKDGIEYIGAVNDTQKNELLGQAAAMIVPIEWEEPFGIVFAEALACGTPVISCSRGALPEIIRQGIDGYLINSIDEAVVAINSLPKLNRQDCRQRVEEFFSTNVIVSQYEQMYHSLATSIS</sequence>
<dbReference type="Pfam" id="PF00534">
    <property type="entry name" value="Glycos_transf_1"/>
    <property type="match status" value="1"/>
</dbReference>